<dbReference type="EMBL" id="VUOC01000004">
    <property type="protein sequence ID" value="KAA2238393.1"/>
    <property type="molecule type" value="Genomic_DNA"/>
</dbReference>
<reference evidence="1 2" key="1">
    <citation type="submission" date="2019-09" db="EMBL/GenBank/DDBJ databases">
        <title>Chitinophaga ginsengihumi sp. nov., isolated from soil of ginseng rhizosphere.</title>
        <authorList>
            <person name="Lee J."/>
        </authorList>
    </citation>
    <scope>NUCLEOTIDE SEQUENCE [LARGE SCALE GENOMIC DNA]</scope>
    <source>
        <strain evidence="1 2">BN140078</strain>
    </source>
</reference>
<dbReference type="RefSeq" id="WP_149839575.1">
    <property type="nucleotide sequence ID" value="NZ_VUOC01000004.1"/>
</dbReference>
<keyword evidence="2" id="KW-1185">Reference proteome</keyword>
<dbReference type="Gene3D" id="3.10.450.50">
    <property type="match status" value="1"/>
</dbReference>
<evidence type="ECO:0000313" key="1">
    <source>
        <dbReference type="EMBL" id="KAA2238393.1"/>
    </source>
</evidence>
<dbReference type="AlphaFoldDB" id="A0A5B2VFP6"/>
<comment type="caution">
    <text evidence="1">The sequence shown here is derived from an EMBL/GenBank/DDBJ whole genome shotgun (WGS) entry which is preliminary data.</text>
</comment>
<sequence length="117" mass="13504">MKETLQELSNDKNEMITVGQIIEAAEKYFAPHVKTIDFDGSITEGKHATMKKLQDFVGAIQTVNEITLHRSASYDNASFSEYIFSFEMKDGSNIHWHEIIRSIWENGQIVKEQYFRG</sequence>
<evidence type="ECO:0008006" key="3">
    <source>
        <dbReference type="Google" id="ProtNLM"/>
    </source>
</evidence>
<dbReference type="InterPro" id="IPR032710">
    <property type="entry name" value="NTF2-like_dom_sf"/>
</dbReference>
<dbReference type="Proteomes" id="UP000324611">
    <property type="component" value="Unassembled WGS sequence"/>
</dbReference>
<proteinExistence type="predicted"/>
<reference evidence="1 2" key="2">
    <citation type="submission" date="2019-09" db="EMBL/GenBank/DDBJ databases">
        <authorList>
            <person name="Jin C."/>
        </authorList>
    </citation>
    <scope>NUCLEOTIDE SEQUENCE [LARGE SCALE GENOMIC DNA]</scope>
    <source>
        <strain evidence="1 2">BN140078</strain>
    </source>
</reference>
<organism evidence="1 2">
    <name type="scientific">Chitinophaga agrisoli</name>
    <dbReference type="NCBI Taxonomy" id="2607653"/>
    <lineage>
        <taxon>Bacteria</taxon>
        <taxon>Pseudomonadati</taxon>
        <taxon>Bacteroidota</taxon>
        <taxon>Chitinophagia</taxon>
        <taxon>Chitinophagales</taxon>
        <taxon>Chitinophagaceae</taxon>
        <taxon>Chitinophaga</taxon>
    </lineage>
</organism>
<protein>
    <recommendedName>
        <fullName evidence="3">SnoaL-like protein</fullName>
    </recommendedName>
</protein>
<dbReference type="SUPFAM" id="SSF54427">
    <property type="entry name" value="NTF2-like"/>
    <property type="match status" value="1"/>
</dbReference>
<gene>
    <name evidence="1" type="ORF">F0L74_19370</name>
</gene>
<name>A0A5B2VFP6_9BACT</name>
<evidence type="ECO:0000313" key="2">
    <source>
        <dbReference type="Proteomes" id="UP000324611"/>
    </source>
</evidence>
<accession>A0A5B2VFP6</accession>